<evidence type="ECO:0000256" key="2">
    <source>
        <dbReference type="SAM" id="SignalP"/>
    </source>
</evidence>
<dbReference type="SUPFAM" id="SSF51445">
    <property type="entry name" value="(Trans)glycosidases"/>
    <property type="match status" value="1"/>
</dbReference>
<name>A0ABR2ZVL7_9AGAR</name>
<dbReference type="InterPro" id="IPR017853">
    <property type="entry name" value="GH"/>
</dbReference>
<evidence type="ECO:0000313" key="5">
    <source>
        <dbReference type="Proteomes" id="UP001437256"/>
    </source>
</evidence>
<keyword evidence="5" id="KW-1185">Reference proteome</keyword>
<dbReference type="InterPro" id="IPR031728">
    <property type="entry name" value="GlcAase_C"/>
</dbReference>
<reference evidence="4 5" key="1">
    <citation type="submission" date="2024-05" db="EMBL/GenBank/DDBJ databases">
        <title>A draft genome resource for the thread blight pathogen Marasmius tenuissimus strain MS-2.</title>
        <authorList>
            <person name="Yulfo-Soto G.E."/>
            <person name="Baruah I.K."/>
            <person name="Amoako-Attah I."/>
            <person name="Bukari Y."/>
            <person name="Meinhardt L.W."/>
            <person name="Bailey B.A."/>
            <person name="Cohen S.P."/>
        </authorList>
    </citation>
    <scope>NUCLEOTIDE SEQUENCE [LARGE SCALE GENOMIC DNA]</scope>
    <source>
        <strain evidence="4 5">MS-2</strain>
    </source>
</reference>
<dbReference type="PANTHER" id="PTHR36183">
    <property type="entry name" value="BETA-GLUCURONIDASE"/>
    <property type="match status" value="1"/>
</dbReference>
<feature type="domain" description="Beta-glucuronidase C-terminal" evidence="3">
    <location>
        <begin position="486"/>
        <end position="594"/>
    </location>
</feature>
<keyword evidence="2" id="KW-0732">Signal</keyword>
<feature type="chain" id="PRO_5047286208" description="Beta-glucuronidase C-terminal domain-containing protein" evidence="2">
    <location>
        <begin position="27"/>
        <end position="679"/>
    </location>
</feature>
<sequence>MPQVLCSHRYLPFLVLFTTLTNIAHASITIYRKPLYDSTLSSSSPAQTAAAFNDPMLQSPPPPAGESKPPEEFMISLPSIETGVPGLSMEQTCAFWGFSIEMSIVVQVLGKNSSLLQVPFLNLMENLVQRGGCVRVRTGGNTQEFARYANELPSSSNNSVVVKEKVPGQNPTETPTLLYNLDYFYLLGNISALVNIGWFLGIPLNDTNVRVPVRLEVAEYSQQVLGDRLLGLQVGNEPDLYAASTVDSHNHRPPTYSPYDYFNEFGLVAEAIKMNPRIGLLGNDKLIGPSVATGAWTPEMVWDTGFIDSYGVNTGGMLGALAVEHYPNDNCFALYGPSVGQPKDVQAVFSDFLNHTSAQSLVQPYLNSSNIAASAGLPLYMFETNTASCGGFPGISDSFGATLWALDYGLQMAWGNFSGGLIHVGGRNVYYNPFTPPPTNESLIHQWTVGATYYSALVTAEVFGASNKSRIADLQQMYNPSIYQPQYAIYEGGQLARIALFNFVSDNGGSSDYTAILRLDGQIDRVYVKYLLSDSVSTKNNITWGGQTLGTKYTVDGRLRPSSPPAIYTVICSPDETTSDNVCRIKVPAPSFALVSLPAFPPFPFIRDSSAIIEAKTFSISTRTRTRNTATVNPSVLATSNGDKRQGELGSTSQANSAGRRFRVAGFAWWVVWWLISWW</sequence>
<comment type="caution">
    <text evidence="4">The sequence shown here is derived from an EMBL/GenBank/DDBJ whole genome shotgun (WGS) entry which is preliminary data.</text>
</comment>
<dbReference type="Gene3D" id="3.20.20.80">
    <property type="entry name" value="Glycosidases"/>
    <property type="match status" value="1"/>
</dbReference>
<feature type="region of interest" description="Disordered" evidence="1">
    <location>
        <begin position="52"/>
        <end position="71"/>
    </location>
</feature>
<dbReference type="Proteomes" id="UP001437256">
    <property type="component" value="Unassembled WGS sequence"/>
</dbReference>
<feature type="signal peptide" evidence="2">
    <location>
        <begin position="1"/>
        <end position="26"/>
    </location>
</feature>
<dbReference type="EMBL" id="JBBXMP010000052">
    <property type="protein sequence ID" value="KAL0065114.1"/>
    <property type="molecule type" value="Genomic_DNA"/>
</dbReference>
<proteinExistence type="predicted"/>
<evidence type="ECO:0000259" key="3">
    <source>
        <dbReference type="Pfam" id="PF16862"/>
    </source>
</evidence>
<evidence type="ECO:0000256" key="1">
    <source>
        <dbReference type="SAM" id="MobiDB-lite"/>
    </source>
</evidence>
<dbReference type="PANTHER" id="PTHR36183:SF2">
    <property type="entry name" value="BETA-GLUCURONIDASE C-TERMINAL DOMAIN-CONTAINING PROTEIN"/>
    <property type="match status" value="1"/>
</dbReference>
<dbReference type="InterPro" id="IPR052974">
    <property type="entry name" value="GH79_Enzymes"/>
</dbReference>
<organism evidence="4 5">
    <name type="scientific">Marasmius tenuissimus</name>
    <dbReference type="NCBI Taxonomy" id="585030"/>
    <lineage>
        <taxon>Eukaryota</taxon>
        <taxon>Fungi</taxon>
        <taxon>Dikarya</taxon>
        <taxon>Basidiomycota</taxon>
        <taxon>Agaricomycotina</taxon>
        <taxon>Agaricomycetes</taxon>
        <taxon>Agaricomycetidae</taxon>
        <taxon>Agaricales</taxon>
        <taxon>Marasmiineae</taxon>
        <taxon>Marasmiaceae</taxon>
        <taxon>Marasmius</taxon>
    </lineage>
</organism>
<accession>A0ABR2ZVL7</accession>
<gene>
    <name evidence="4" type="ORF">AAF712_007950</name>
</gene>
<evidence type="ECO:0000313" key="4">
    <source>
        <dbReference type="EMBL" id="KAL0065114.1"/>
    </source>
</evidence>
<dbReference type="Pfam" id="PF16862">
    <property type="entry name" value="Glyco_hydro_79C"/>
    <property type="match status" value="1"/>
</dbReference>
<protein>
    <recommendedName>
        <fullName evidence="3">Beta-glucuronidase C-terminal domain-containing protein</fullName>
    </recommendedName>
</protein>